<reference evidence="3 4" key="1">
    <citation type="submission" date="2019-07" db="EMBL/GenBank/DDBJ databases">
        <title>Caenimonas sedimenti sp. nov., isolated from activated sludge.</title>
        <authorList>
            <person name="Xu J."/>
        </authorList>
    </citation>
    <scope>NUCLEOTIDE SEQUENCE [LARGE SCALE GENOMIC DNA]</scope>
    <source>
        <strain evidence="3 4">HX-9-20</strain>
    </source>
</reference>
<dbReference type="Gene3D" id="3.50.80.20">
    <property type="entry name" value="D-Ala-D-Ala carboxypeptidase C, peptidase S13"/>
    <property type="match status" value="1"/>
</dbReference>
<keyword evidence="2 3" id="KW-0378">Hydrolase</keyword>
<dbReference type="GO" id="GO:0006508">
    <property type="term" value="P:proteolysis"/>
    <property type="evidence" value="ECO:0007669"/>
    <property type="project" value="InterPro"/>
</dbReference>
<sequence length="486" mass="51798">MRSVLVSKARRFNPPLSKLLHNPAMPRRLRHACAALLLAAGTAAAQGLPAEVEAALARGKLPRDAVVMLVAPAGGGAPRVAHRVDAPVNPASVAKLTTTFAALELLGPTYTWNTTVAVDGPVRDGVLQGNLYLKGQGDPKLVIERLWLLLRRVQGMGVRSISGDIVLDRSAFEVPAVDPGAFDGEPLRPYNAAPDALLVNFKSVVLHFTPEAGQARVQAEPALAGVQWPASIALASGECTDWRAGLRANFADPARPRFEGVFPAACGSLSWPLAFPQPASYAARAVAGTWQEMGGQLTGQVREGRMPSGARVAFEWPSLPLAEIVRDVNKFSNNVMAQQLFLTLSLQQRGKGTFEGSREIIRTWWTDRFGGEAPVMDNGSGLSRSERITARQLGQLLQAAWASPLMPELVSSLPAAGLDGTLRRGRRNVGLAHLKTGSLRDVAGVAGFVHGAQGRRYVVVALANHGNAVAIRPAIDALVEWTAREP</sequence>
<keyword evidence="4" id="KW-1185">Reference proteome</keyword>
<gene>
    <name evidence="3" type="primary">dacB</name>
    <name evidence="3" type="ORF">FN976_17775</name>
</gene>
<name>A0A562ZM81_9BURK</name>
<protein>
    <submittedName>
        <fullName evidence="3">D-alanyl-D-alanine carboxypeptidase/D-alanyl-D-alanine-endopeptidase</fullName>
        <ecNumber evidence="3">3.4.16.4</ecNumber>
    </submittedName>
</protein>
<evidence type="ECO:0000256" key="2">
    <source>
        <dbReference type="ARBA" id="ARBA00022801"/>
    </source>
</evidence>
<evidence type="ECO:0000313" key="3">
    <source>
        <dbReference type="EMBL" id="TWO69680.1"/>
    </source>
</evidence>
<keyword evidence="3" id="KW-0645">Protease</keyword>
<keyword evidence="3" id="KW-0121">Carboxypeptidase</keyword>
<dbReference type="Pfam" id="PF02113">
    <property type="entry name" value="Peptidase_S13"/>
    <property type="match status" value="1"/>
</dbReference>
<dbReference type="InterPro" id="IPR012338">
    <property type="entry name" value="Beta-lactam/transpept-like"/>
</dbReference>
<comment type="caution">
    <text evidence="3">The sequence shown here is derived from an EMBL/GenBank/DDBJ whole genome shotgun (WGS) entry which is preliminary data.</text>
</comment>
<dbReference type="GO" id="GO:0009002">
    <property type="term" value="F:serine-type D-Ala-D-Ala carboxypeptidase activity"/>
    <property type="evidence" value="ECO:0007669"/>
    <property type="project" value="UniProtKB-EC"/>
</dbReference>
<accession>A0A562ZM81</accession>
<dbReference type="PANTHER" id="PTHR30023">
    <property type="entry name" value="D-ALANYL-D-ALANINE CARBOXYPEPTIDASE"/>
    <property type="match status" value="1"/>
</dbReference>
<dbReference type="PANTHER" id="PTHR30023:SF0">
    <property type="entry name" value="PENICILLIN-SENSITIVE CARBOXYPEPTIDASE A"/>
    <property type="match status" value="1"/>
</dbReference>
<evidence type="ECO:0000256" key="1">
    <source>
        <dbReference type="ARBA" id="ARBA00006096"/>
    </source>
</evidence>
<dbReference type="InterPro" id="IPR000667">
    <property type="entry name" value="Peptidase_S13"/>
</dbReference>
<dbReference type="EC" id="3.4.16.4" evidence="3"/>
<evidence type="ECO:0000313" key="4">
    <source>
        <dbReference type="Proteomes" id="UP000318199"/>
    </source>
</evidence>
<dbReference type="Gene3D" id="3.40.710.10">
    <property type="entry name" value="DD-peptidase/beta-lactamase superfamily"/>
    <property type="match status" value="1"/>
</dbReference>
<organism evidence="3 4">
    <name type="scientific">Caenimonas sedimenti</name>
    <dbReference type="NCBI Taxonomy" id="2596921"/>
    <lineage>
        <taxon>Bacteria</taxon>
        <taxon>Pseudomonadati</taxon>
        <taxon>Pseudomonadota</taxon>
        <taxon>Betaproteobacteria</taxon>
        <taxon>Burkholderiales</taxon>
        <taxon>Comamonadaceae</taxon>
        <taxon>Caenimonas</taxon>
    </lineage>
</organism>
<dbReference type="PRINTS" id="PR00922">
    <property type="entry name" value="DADACBPTASE3"/>
</dbReference>
<proteinExistence type="inferred from homology"/>
<dbReference type="Proteomes" id="UP000318199">
    <property type="component" value="Unassembled WGS sequence"/>
</dbReference>
<dbReference type="AlphaFoldDB" id="A0A562ZM81"/>
<dbReference type="EMBL" id="VOBQ01000014">
    <property type="protein sequence ID" value="TWO69680.1"/>
    <property type="molecule type" value="Genomic_DNA"/>
</dbReference>
<dbReference type="NCBIfam" id="TIGR00666">
    <property type="entry name" value="PBP4"/>
    <property type="match status" value="1"/>
</dbReference>
<comment type="similarity">
    <text evidence="1">Belongs to the peptidase S13 family.</text>
</comment>
<dbReference type="GO" id="GO:0000270">
    <property type="term" value="P:peptidoglycan metabolic process"/>
    <property type="evidence" value="ECO:0007669"/>
    <property type="project" value="TreeGrafter"/>
</dbReference>
<dbReference type="SUPFAM" id="SSF56601">
    <property type="entry name" value="beta-lactamase/transpeptidase-like"/>
    <property type="match status" value="1"/>
</dbReference>
<dbReference type="OrthoDB" id="9802627at2"/>